<organism evidence="1 2">
    <name type="scientific">Paenibacillus mucilaginosus K02</name>
    <dbReference type="NCBI Taxonomy" id="997761"/>
    <lineage>
        <taxon>Bacteria</taxon>
        <taxon>Bacillati</taxon>
        <taxon>Bacillota</taxon>
        <taxon>Bacilli</taxon>
        <taxon>Bacillales</taxon>
        <taxon>Paenibacillaceae</taxon>
        <taxon>Paenibacillus</taxon>
    </lineage>
</organism>
<protein>
    <submittedName>
        <fullName evidence="1">Phosphoribosyl-ATP pyrophosphohydrolase</fullName>
    </submittedName>
</protein>
<sequence length="105" mass="12113">MIIYNKLVRDKIPQIIEATGKKANIKVLDDKEYEAELDAKLLEELKEYTSAPVNEKVEELADLVELVYAILDNKGISIDDFEKVRIAKQEKRGAFKERLYLLSVE</sequence>
<dbReference type="CDD" id="cd11532">
    <property type="entry name" value="NTP-PPase_COG4997"/>
    <property type="match status" value="1"/>
</dbReference>
<proteinExistence type="predicted"/>
<reference evidence="1 2" key="1">
    <citation type="submission" date="2013-06" db="EMBL/GenBank/DDBJ databases">
        <title>Complete genome sequence of Paenibacillus mucilaginosus K02.</title>
        <authorList>
            <person name="Xiao B."/>
            <person name="Sun L."/>
            <person name="Xiao L."/>
            <person name="Lian B."/>
        </authorList>
    </citation>
    <scope>NUCLEOTIDE SEQUENCE [LARGE SCALE GENOMIC DNA]</scope>
    <source>
        <strain evidence="1 2">K02</strain>
    </source>
</reference>
<dbReference type="AlphaFoldDB" id="I0BB95"/>
<evidence type="ECO:0000313" key="1">
    <source>
        <dbReference type="EMBL" id="AFH59642.1"/>
    </source>
</evidence>
<keyword evidence="1" id="KW-0378">Hydrolase</keyword>
<gene>
    <name evidence="1" type="ORF">B2K_02685</name>
</gene>
<dbReference type="RefSeq" id="WP_014649261.1">
    <property type="nucleotide sequence ID" value="NC_017672.3"/>
</dbReference>
<dbReference type="InterPro" id="IPR021130">
    <property type="entry name" value="PRib-ATP_PPHydrolase-like"/>
</dbReference>
<dbReference type="Proteomes" id="UP000007392">
    <property type="component" value="Chromosome"/>
</dbReference>
<dbReference type="OrthoDB" id="9813491at2"/>
<dbReference type="HOGENOM" id="CLU_142081_0_0_9"/>
<dbReference type="InterPro" id="IPR038735">
    <property type="entry name" value="MSMEG_1276-like_NTP-PPase_dom"/>
</dbReference>
<dbReference type="KEGG" id="pmw:B2K_02685"/>
<dbReference type="GO" id="GO:0016787">
    <property type="term" value="F:hydrolase activity"/>
    <property type="evidence" value="ECO:0007669"/>
    <property type="project" value="UniProtKB-KW"/>
</dbReference>
<dbReference type="Pfam" id="PF01503">
    <property type="entry name" value="PRA-PH"/>
    <property type="match status" value="1"/>
</dbReference>
<dbReference type="EMBL" id="CP003422">
    <property type="protein sequence ID" value="AFH59642.1"/>
    <property type="molecule type" value="Genomic_DNA"/>
</dbReference>
<accession>I0BB95</accession>
<evidence type="ECO:0000313" key="2">
    <source>
        <dbReference type="Proteomes" id="UP000007392"/>
    </source>
</evidence>
<name>I0BB95_9BACL</name>